<dbReference type="AlphaFoldDB" id="A0AAN9SBK6"/>
<accession>A0AAN9SBK6</accession>
<gene>
    <name evidence="2" type="ORF">VNO78_21865</name>
</gene>
<feature type="region of interest" description="Disordered" evidence="1">
    <location>
        <begin position="1"/>
        <end position="23"/>
    </location>
</feature>
<proteinExistence type="predicted"/>
<sequence length="66" mass="6697">MVRGKLGIDGERSGSSKGGEDDTRVCRGVAKSDDCGVVAMVCDGARVYCGVASGGGCRTTTMVCFT</sequence>
<evidence type="ECO:0000313" key="3">
    <source>
        <dbReference type="Proteomes" id="UP001386955"/>
    </source>
</evidence>
<evidence type="ECO:0000313" key="2">
    <source>
        <dbReference type="EMBL" id="KAK7393313.1"/>
    </source>
</evidence>
<organism evidence="2 3">
    <name type="scientific">Psophocarpus tetragonolobus</name>
    <name type="common">Winged bean</name>
    <name type="synonym">Dolichos tetragonolobus</name>
    <dbReference type="NCBI Taxonomy" id="3891"/>
    <lineage>
        <taxon>Eukaryota</taxon>
        <taxon>Viridiplantae</taxon>
        <taxon>Streptophyta</taxon>
        <taxon>Embryophyta</taxon>
        <taxon>Tracheophyta</taxon>
        <taxon>Spermatophyta</taxon>
        <taxon>Magnoliopsida</taxon>
        <taxon>eudicotyledons</taxon>
        <taxon>Gunneridae</taxon>
        <taxon>Pentapetalae</taxon>
        <taxon>rosids</taxon>
        <taxon>fabids</taxon>
        <taxon>Fabales</taxon>
        <taxon>Fabaceae</taxon>
        <taxon>Papilionoideae</taxon>
        <taxon>50 kb inversion clade</taxon>
        <taxon>NPAAA clade</taxon>
        <taxon>indigoferoid/millettioid clade</taxon>
        <taxon>Phaseoleae</taxon>
        <taxon>Psophocarpus</taxon>
    </lineage>
</organism>
<keyword evidence="3" id="KW-1185">Reference proteome</keyword>
<evidence type="ECO:0000256" key="1">
    <source>
        <dbReference type="SAM" id="MobiDB-lite"/>
    </source>
</evidence>
<reference evidence="2 3" key="1">
    <citation type="submission" date="2024-01" db="EMBL/GenBank/DDBJ databases">
        <title>The genomes of 5 underutilized Papilionoideae crops provide insights into root nodulation and disease resistanc.</title>
        <authorList>
            <person name="Jiang F."/>
        </authorList>
    </citation>
    <scope>NUCLEOTIDE SEQUENCE [LARGE SCALE GENOMIC DNA]</scope>
    <source>
        <strain evidence="2">DUOXIRENSHENG_FW03</strain>
        <tissue evidence="2">Leaves</tissue>
    </source>
</reference>
<dbReference type="Proteomes" id="UP001386955">
    <property type="component" value="Unassembled WGS sequence"/>
</dbReference>
<protein>
    <submittedName>
        <fullName evidence="2">Uncharacterized protein</fullName>
    </submittedName>
</protein>
<comment type="caution">
    <text evidence="2">The sequence shown here is derived from an EMBL/GenBank/DDBJ whole genome shotgun (WGS) entry which is preliminary data.</text>
</comment>
<name>A0AAN9SBK6_PSOTE</name>
<dbReference type="EMBL" id="JAYMYS010000005">
    <property type="protein sequence ID" value="KAK7393313.1"/>
    <property type="molecule type" value="Genomic_DNA"/>
</dbReference>